<dbReference type="Pfam" id="PF00651">
    <property type="entry name" value="BTB"/>
    <property type="match status" value="1"/>
</dbReference>
<dbReference type="PROSITE" id="PS51886">
    <property type="entry name" value="TLDC"/>
    <property type="match status" value="1"/>
</dbReference>
<protein>
    <recommendedName>
        <fullName evidence="5">BTB domain-containing protein</fullName>
    </recommendedName>
</protein>
<dbReference type="PANTHER" id="PTHR45774:SF3">
    <property type="entry name" value="BTB (POZ) DOMAIN-CONTAINING 2B-RELATED"/>
    <property type="match status" value="1"/>
</dbReference>
<dbReference type="InterPro" id="IPR011333">
    <property type="entry name" value="SKP1/BTB/POZ_sf"/>
</dbReference>
<dbReference type="InterPro" id="IPR006571">
    <property type="entry name" value="TLDc_dom"/>
</dbReference>
<evidence type="ECO:0000259" key="2">
    <source>
        <dbReference type="PROSITE" id="PS51886"/>
    </source>
</evidence>
<dbReference type="SUPFAM" id="SSF54695">
    <property type="entry name" value="POZ domain"/>
    <property type="match status" value="1"/>
</dbReference>
<reference evidence="3 4" key="1">
    <citation type="submission" date="2018-08" db="EMBL/GenBank/DDBJ databases">
        <title>Genome and evolution of the arbuscular mycorrhizal fungus Diversispora epigaea (formerly Glomus versiforme) and its bacterial endosymbionts.</title>
        <authorList>
            <person name="Sun X."/>
            <person name="Fei Z."/>
            <person name="Harrison M."/>
        </authorList>
    </citation>
    <scope>NUCLEOTIDE SEQUENCE [LARGE SCALE GENOMIC DNA]</scope>
    <source>
        <strain evidence="3 4">IT104</strain>
    </source>
</reference>
<name>A0A397GP51_9GLOM</name>
<dbReference type="EMBL" id="PQFF01000420">
    <property type="protein sequence ID" value="RHZ51286.1"/>
    <property type="molecule type" value="Genomic_DNA"/>
</dbReference>
<feature type="domain" description="TLDc" evidence="2">
    <location>
        <begin position="316"/>
        <end position="480"/>
    </location>
</feature>
<sequence length="482" mass="56880">MYNVIMLRMFDKSIVLFSTNKQTKMATTLEKYLLRDLKQMQETTDDHNVEIHVGEDPNLQIFKAHSAILRARSSYFAVALSAVWAKREGDMYILSKPNINPNIFDNILKYIYTGSIFFDDFTNYFDLLMAADEFALVELIEYIQSYILNEKIDWLYRNFNAVTQISFQLEACNQLKEYCSKIIRFDPIKVFRADDCNLIEKKILLEILQSDMLNINEIDLWENILKWGIVQINIDLDYSKWSTSEIITLKELLSDFIPHIRFFDITGSDYWDRIRPYEKLLSDELVEDLKRFYITNRLPLVIKILPSRMYEIIDSFIVLPQHLAQFSSWINNMSEIYPLNKIPYKFELIYQGSRDGLNSITGFKKKCQSQSNTIIVIKVANTNKLIGGYNPYRWDFDNTWTKSNKSFLFSIDNNKELTNSVFSLIKNYEYAISDAKGKDIGFGHDLEFFDGGRYKHIDYEKKIFNDETFEVEDFEVFKLDLI</sequence>
<gene>
    <name evidence="3" type="ORF">Glove_481g100</name>
</gene>
<dbReference type="CDD" id="cd18186">
    <property type="entry name" value="BTB_POZ_ZBTB_KLHL-like"/>
    <property type="match status" value="1"/>
</dbReference>
<dbReference type="AlphaFoldDB" id="A0A397GP51"/>
<dbReference type="InterPro" id="IPR000210">
    <property type="entry name" value="BTB/POZ_dom"/>
</dbReference>
<comment type="caution">
    <text evidence="3">The sequence shown here is derived from an EMBL/GenBank/DDBJ whole genome shotgun (WGS) entry which is preliminary data.</text>
</comment>
<evidence type="ECO:0008006" key="5">
    <source>
        <dbReference type="Google" id="ProtNLM"/>
    </source>
</evidence>
<dbReference type="OrthoDB" id="25620at2759"/>
<dbReference type="PROSITE" id="PS50097">
    <property type="entry name" value="BTB"/>
    <property type="match status" value="1"/>
</dbReference>
<dbReference type="SMART" id="SM00225">
    <property type="entry name" value="BTB"/>
    <property type="match status" value="1"/>
</dbReference>
<evidence type="ECO:0000259" key="1">
    <source>
        <dbReference type="PROSITE" id="PS50097"/>
    </source>
</evidence>
<evidence type="ECO:0000313" key="4">
    <source>
        <dbReference type="Proteomes" id="UP000266861"/>
    </source>
</evidence>
<dbReference type="Pfam" id="PF07534">
    <property type="entry name" value="TLD"/>
    <property type="match status" value="1"/>
</dbReference>
<evidence type="ECO:0000313" key="3">
    <source>
        <dbReference type="EMBL" id="RHZ51286.1"/>
    </source>
</evidence>
<keyword evidence="4" id="KW-1185">Reference proteome</keyword>
<accession>A0A397GP51</accession>
<proteinExistence type="predicted"/>
<dbReference type="Proteomes" id="UP000266861">
    <property type="component" value="Unassembled WGS sequence"/>
</dbReference>
<feature type="domain" description="BTB" evidence="1">
    <location>
        <begin position="47"/>
        <end position="120"/>
    </location>
</feature>
<dbReference type="PANTHER" id="PTHR45774">
    <property type="entry name" value="BTB/POZ DOMAIN-CONTAINING"/>
    <property type="match status" value="1"/>
</dbReference>
<dbReference type="Gene3D" id="3.30.710.10">
    <property type="entry name" value="Potassium Channel Kv1.1, Chain A"/>
    <property type="match status" value="1"/>
</dbReference>
<organism evidence="3 4">
    <name type="scientific">Diversispora epigaea</name>
    <dbReference type="NCBI Taxonomy" id="1348612"/>
    <lineage>
        <taxon>Eukaryota</taxon>
        <taxon>Fungi</taxon>
        <taxon>Fungi incertae sedis</taxon>
        <taxon>Mucoromycota</taxon>
        <taxon>Glomeromycotina</taxon>
        <taxon>Glomeromycetes</taxon>
        <taxon>Diversisporales</taxon>
        <taxon>Diversisporaceae</taxon>
        <taxon>Diversispora</taxon>
    </lineage>
</organism>